<dbReference type="Pfam" id="PF00391">
    <property type="entry name" value="PEP-utilizers"/>
    <property type="match status" value="1"/>
</dbReference>
<dbReference type="Pfam" id="PF01590">
    <property type="entry name" value="GAF"/>
    <property type="match status" value="1"/>
</dbReference>
<dbReference type="InterPro" id="IPR003018">
    <property type="entry name" value="GAF"/>
</dbReference>
<dbReference type="InterPro" id="IPR015813">
    <property type="entry name" value="Pyrv/PenolPyrv_kinase-like_dom"/>
</dbReference>
<comment type="similarity">
    <text evidence="2">Belongs to the PEP-utilizing enzyme family.</text>
</comment>
<dbReference type="PANTHER" id="PTHR46244:SF1">
    <property type="entry name" value="PHOSPHOENOLPYRUVATE-DEPENDENT PHOSPHOTRANSFERASE SYSTEM"/>
    <property type="match status" value="1"/>
</dbReference>
<dbReference type="InterPro" id="IPR000121">
    <property type="entry name" value="PEP_util_C"/>
</dbReference>
<dbReference type="GO" id="GO:0046872">
    <property type="term" value="F:metal ion binding"/>
    <property type="evidence" value="ECO:0007669"/>
    <property type="project" value="UniProtKB-KW"/>
</dbReference>
<reference evidence="8" key="2">
    <citation type="submission" date="2021-04" db="EMBL/GenBank/DDBJ databases">
        <authorList>
            <person name="Gilroy R."/>
        </authorList>
    </citation>
    <scope>NUCLEOTIDE SEQUENCE</scope>
    <source>
        <strain evidence="8">687</strain>
    </source>
</reference>
<dbReference type="InterPro" id="IPR036637">
    <property type="entry name" value="Phosphohistidine_dom_sf"/>
</dbReference>
<name>A0A9E2KPB8_9GAMM</name>
<dbReference type="SUPFAM" id="SSF52009">
    <property type="entry name" value="Phosphohistidine domain"/>
    <property type="match status" value="1"/>
</dbReference>
<dbReference type="SUPFAM" id="SSF51621">
    <property type="entry name" value="Phosphoenolpyruvate/pyruvate domain"/>
    <property type="match status" value="1"/>
</dbReference>
<accession>A0A9E2KPB8</accession>
<dbReference type="Pfam" id="PF05524">
    <property type="entry name" value="PEP-utilisers_N"/>
    <property type="match status" value="1"/>
</dbReference>
<dbReference type="EMBL" id="JAHLFG010000095">
    <property type="protein sequence ID" value="MBU3827546.1"/>
    <property type="molecule type" value="Genomic_DNA"/>
</dbReference>
<keyword evidence="4" id="KW-0479">Metal-binding</keyword>
<dbReference type="Proteomes" id="UP000824150">
    <property type="component" value="Unassembled WGS sequence"/>
</dbReference>
<organism evidence="8 9">
    <name type="scientific">Candidatus Anaerobiospirillum merdipullorum</name>
    <dbReference type="NCBI Taxonomy" id="2838450"/>
    <lineage>
        <taxon>Bacteria</taxon>
        <taxon>Pseudomonadati</taxon>
        <taxon>Pseudomonadota</taxon>
        <taxon>Gammaproteobacteria</taxon>
        <taxon>Aeromonadales</taxon>
        <taxon>Succinivibrionaceae</taxon>
        <taxon>Anaerobiospirillum</taxon>
    </lineage>
</organism>
<dbReference type="Gene3D" id="1.10.274.10">
    <property type="entry name" value="PtsI, HPr-binding domain"/>
    <property type="match status" value="1"/>
</dbReference>
<dbReference type="InterPro" id="IPR029016">
    <property type="entry name" value="GAF-like_dom_sf"/>
</dbReference>
<dbReference type="InterPro" id="IPR050499">
    <property type="entry name" value="PEP-utilizing_PTS_enzyme"/>
</dbReference>
<evidence type="ECO:0000256" key="2">
    <source>
        <dbReference type="ARBA" id="ARBA00007837"/>
    </source>
</evidence>
<keyword evidence="3" id="KW-0808">Transferase</keyword>
<dbReference type="InterPro" id="IPR008279">
    <property type="entry name" value="PEP-util_enz_mobile_dom"/>
</dbReference>
<evidence type="ECO:0000256" key="5">
    <source>
        <dbReference type="ARBA" id="ARBA00022777"/>
    </source>
</evidence>
<dbReference type="Pfam" id="PF02896">
    <property type="entry name" value="PEP-utilizers_C"/>
    <property type="match status" value="1"/>
</dbReference>
<gene>
    <name evidence="8" type="ORF">IAA31_08700</name>
</gene>
<reference evidence="8" key="1">
    <citation type="journal article" date="2021" name="PeerJ">
        <title>Extensive microbial diversity within the chicken gut microbiome revealed by metagenomics and culture.</title>
        <authorList>
            <person name="Gilroy R."/>
            <person name="Ravi A."/>
            <person name="Getino M."/>
            <person name="Pursley I."/>
            <person name="Horton D.L."/>
            <person name="Alikhan N.F."/>
            <person name="Baker D."/>
            <person name="Gharbi K."/>
            <person name="Hall N."/>
            <person name="Watson M."/>
            <person name="Adriaenssens E.M."/>
            <person name="Foster-Nyarko E."/>
            <person name="Jarju S."/>
            <person name="Secka A."/>
            <person name="Antonio M."/>
            <person name="Oren A."/>
            <person name="Chaudhuri R.R."/>
            <person name="La Ragione R."/>
            <person name="Hildebrand F."/>
            <person name="Pallen M.J."/>
        </authorList>
    </citation>
    <scope>NUCLEOTIDE SEQUENCE</scope>
    <source>
        <strain evidence="8">687</strain>
    </source>
</reference>
<comment type="cofactor">
    <cofactor evidence="1">
        <name>Mg(2+)</name>
        <dbReference type="ChEBI" id="CHEBI:18420"/>
    </cofactor>
</comment>
<dbReference type="Gene3D" id="3.30.450.40">
    <property type="match status" value="1"/>
</dbReference>
<evidence type="ECO:0000259" key="7">
    <source>
        <dbReference type="SMART" id="SM00065"/>
    </source>
</evidence>
<keyword evidence="6" id="KW-0460">Magnesium</keyword>
<evidence type="ECO:0000256" key="1">
    <source>
        <dbReference type="ARBA" id="ARBA00001946"/>
    </source>
</evidence>
<dbReference type="GO" id="GO:0016301">
    <property type="term" value="F:kinase activity"/>
    <property type="evidence" value="ECO:0007669"/>
    <property type="project" value="UniProtKB-KW"/>
</dbReference>
<dbReference type="InterPro" id="IPR008731">
    <property type="entry name" value="PTS_EIN"/>
</dbReference>
<sequence>MDERQSELLLALRQITEAVASEQSLEQAMKILVQQIRRATHADCCSLYLYESLRDRFRLRATDGLAQEAVGKATLKSGEGLVGVVGKRREMLDLADAFAHPNFKYLPDVGEDEYHSFLGVPVINQGDLLGVLVIQSKEQRQFGPNEEYFMLTLSVQIASIIAMNRSVELDEEQNIRRIHGLSGTGGLAIAKALIWQPAVSIDQVKVLHSDDPLMQTELFHQAMFQLQVEMDRASLKMQEDEKSNALFGYMSGYGQLLDDPTFQEEVDRHIVDEGLLASSAIKLVIERRLKEAELKHDKEEYVDTKDFAQVLITRLVHASARDFDLNERVILVVDSLPAAMVAELPRDKIAGFVATSFNTSAHTLILARDLGIPAVLGVGVDLSSIDGHTIILDGKHSEILLDPPQSVVDEFSELLSQDKRQSDLFSSELDKEGVCLDGTRINIQLNAGLNHTDATDHLCAITDGIGLYRTEISFMLTKSFPTEDQQYDWYVRLLKQFAGKSVCMRTLDVGSDKSLPYLPIKEVNPAFGWRGVRVTIDNPQ</sequence>
<dbReference type="GO" id="GO:0009401">
    <property type="term" value="P:phosphoenolpyruvate-dependent sugar phosphotransferase system"/>
    <property type="evidence" value="ECO:0007669"/>
    <property type="project" value="InterPro"/>
</dbReference>
<dbReference type="Gene3D" id="3.50.30.10">
    <property type="entry name" value="Phosphohistidine domain"/>
    <property type="match status" value="1"/>
</dbReference>
<evidence type="ECO:0000256" key="6">
    <source>
        <dbReference type="ARBA" id="ARBA00022842"/>
    </source>
</evidence>
<feature type="non-terminal residue" evidence="8">
    <location>
        <position position="540"/>
    </location>
</feature>
<dbReference type="AlphaFoldDB" id="A0A9E2KPB8"/>
<dbReference type="SUPFAM" id="SSF47831">
    <property type="entry name" value="Enzyme I of the PEP:sugar phosphotransferase system HPr-binding (sub)domain"/>
    <property type="match status" value="1"/>
</dbReference>
<evidence type="ECO:0000313" key="9">
    <source>
        <dbReference type="Proteomes" id="UP000824150"/>
    </source>
</evidence>
<comment type="caution">
    <text evidence="8">The sequence shown here is derived from an EMBL/GenBank/DDBJ whole genome shotgun (WGS) entry which is preliminary data.</text>
</comment>
<dbReference type="InterPro" id="IPR040442">
    <property type="entry name" value="Pyrv_kinase-like_dom_sf"/>
</dbReference>
<feature type="domain" description="GAF" evidence="7">
    <location>
        <begin position="24"/>
        <end position="171"/>
    </location>
</feature>
<evidence type="ECO:0000313" key="8">
    <source>
        <dbReference type="EMBL" id="MBU3827546.1"/>
    </source>
</evidence>
<evidence type="ECO:0000256" key="4">
    <source>
        <dbReference type="ARBA" id="ARBA00022723"/>
    </source>
</evidence>
<dbReference type="PANTHER" id="PTHR46244">
    <property type="entry name" value="PHOSPHOENOLPYRUVATE-PROTEIN PHOSPHOTRANSFERASE"/>
    <property type="match status" value="1"/>
</dbReference>
<protein>
    <submittedName>
        <fullName evidence="8">GAF domain-containing protein</fullName>
    </submittedName>
</protein>
<dbReference type="InterPro" id="IPR036618">
    <property type="entry name" value="PtsI_HPr-bd_sf"/>
</dbReference>
<proteinExistence type="inferred from homology"/>
<dbReference type="SMART" id="SM00065">
    <property type="entry name" value="GAF"/>
    <property type="match status" value="1"/>
</dbReference>
<evidence type="ECO:0000256" key="3">
    <source>
        <dbReference type="ARBA" id="ARBA00022679"/>
    </source>
</evidence>
<dbReference type="Gene3D" id="3.20.20.60">
    <property type="entry name" value="Phosphoenolpyruvate-binding domains"/>
    <property type="match status" value="1"/>
</dbReference>
<dbReference type="SUPFAM" id="SSF55781">
    <property type="entry name" value="GAF domain-like"/>
    <property type="match status" value="1"/>
</dbReference>
<keyword evidence="5" id="KW-0418">Kinase</keyword>